<proteinExistence type="predicted"/>
<protein>
    <submittedName>
        <fullName evidence="2">Unannotated protein</fullName>
    </submittedName>
</protein>
<reference evidence="2" key="1">
    <citation type="submission" date="2020-05" db="EMBL/GenBank/DDBJ databases">
        <authorList>
            <person name="Chiriac C."/>
            <person name="Salcher M."/>
            <person name="Ghai R."/>
            <person name="Kavagutti S V."/>
        </authorList>
    </citation>
    <scope>NUCLEOTIDE SEQUENCE</scope>
</reference>
<accession>A0A6J7UIN4</accession>
<dbReference type="EMBL" id="CAFBQV010000107">
    <property type="protein sequence ID" value="CAB5065162.1"/>
    <property type="molecule type" value="Genomic_DNA"/>
</dbReference>
<gene>
    <name evidence="2" type="ORF">UFOPK4345_00767</name>
</gene>
<name>A0A6J7UIN4_9ZZZZ</name>
<dbReference type="AlphaFoldDB" id="A0A6J7UIN4"/>
<evidence type="ECO:0000256" key="1">
    <source>
        <dbReference type="SAM" id="MobiDB-lite"/>
    </source>
</evidence>
<feature type="compositionally biased region" description="Low complexity" evidence="1">
    <location>
        <begin position="103"/>
        <end position="121"/>
    </location>
</feature>
<evidence type="ECO:0000313" key="2">
    <source>
        <dbReference type="EMBL" id="CAB5065162.1"/>
    </source>
</evidence>
<feature type="region of interest" description="Disordered" evidence="1">
    <location>
        <begin position="97"/>
        <end position="121"/>
    </location>
</feature>
<organism evidence="2">
    <name type="scientific">freshwater metagenome</name>
    <dbReference type="NCBI Taxonomy" id="449393"/>
    <lineage>
        <taxon>unclassified sequences</taxon>
        <taxon>metagenomes</taxon>
        <taxon>ecological metagenomes</taxon>
    </lineage>
</organism>
<sequence>MTPTSGKIIHLSLPSNRNFLFRAVDGRRIESKIVTTDSQPTNIKLGLRVAPCIVNTVKTGLSMPFGPYSAATISTVNNATATTLIDMLRLLAERRSIPKRRNTQAPANATATTTNGNEFSW</sequence>